<proteinExistence type="predicted"/>
<dbReference type="RefSeq" id="WP_203911760.1">
    <property type="nucleotide sequence ID" value="NZ_BONY01000043.1"/>
</dbReference>
<name>A0A8J3QE66_9ACTN</name>
<feature type="chain" id="PRO_5035153509" description="Secreted protein" evidence="1">
    <location>
        <begin position="33"/>
        <end position="195"/>
    </location>
</feature>
<evidence type="ECO:0000313" key="2">
    <source>
        <dbReference type="EMBL" id="GIH07987.1"/>
    </source>
</evidence>
<protein>
    <recommendedName>
        <fullName evidence="4">Secreted protein</fullName>
    </recommendedName>
</protein>
<dbReference type="AlphaFoldDB" id="A0A8J3QE66"/>
<accession>A0A8J3QE66</accession>
<dbReference type="EMBL" id="BONY01000043">
    <property type="protein sequence ID" value="GIH07987.1"/>
    <property type="molecule type" value="Genomic_DNA"/>
</dbReference>
<keyword evidence="3" id="KW-1185">Reference proteome</keyword>
<evidence type="ECO:0000256" key="1">
    <source>
        <dbReference type="SAM" id="SignalP"/>
    </source>
</evidence>
<organism evidence="2 3">
    <name type="scientific">Rhizocola hellebori</name>
    <dbReference type="NCBI Taxonomy" id="1392758"/>
    <lineage>
        <taxon>Bacteria</taxon>
        <taxon>Bacillati</taxon>
        <taxon>Actinomycetota</taxon>
        <taxon>Actinomycetes</taxon>
        <taxon>Micromonosporales</taxon>
        <taxon>Micromonosporaceae</taxon>
        <taxon>Rhizocola</taxon>
    </lineage>
</organism>
<gene>
    <name evidence="2" type="ORF">Rhe02_60540</name>
</gene>
<evidence type="ECO:0000313" key="3">
    <source>
        <dbReference type="Proteomes" id="UP000612899"/>
    </source>
</evidence>
<sequence>MLKYTRAAIVTAIAAATVTFGVQLAHSAPAQAASIPTVPCAAQGVTDADKNLAKDMAPKLDADLAGNLDGYQVSCARAVVDQVKARGMDQHAATIALSTTIVEGHLHNYNKAVDYDSLGLFQQRPSAGWGKPAELVNPAYATDAFLNRMIELHPNESWKKAPAGDVAQNVQVSAFPDRYATQVGDASKLVSALWK</sequence>
<comment type="caution">
    <text evidence="2">The sequence shown here is derived from an EMBL/GenBank/DDBJ whole genome shotgun (WGS) entry which is preliminary data.</text>
</comment>
<dbReference type="Proteomes" id="UP000612899">
    <property type="component" value="Unassembled WGS sequence"/>
</dbReference>
<evidence type="ECO:0008006" key="4">
    <source>
        <dbReference type="Google" id="ProtNLM"/>
    </source>
</evidence>
<reference evidence="2" key="1">
    <citation type="submission" date="2021-01" db="EMBL/GenBank/DDBJ databases">
        <title>Whole genome shotgun sequence of Rhizocola hellebori NBRC 109834.</title>
        <authorList>
            <person name="Komaki H."/>
            <person name="Tamura T."/>
        </authorList>
    </citation>
    <scope>NUCLEOTIDE SEQUENCE</scope>
    <source>
        <strain evidence="2">NBRC 109834</strain>
    </source>
</reference>
<feature type="signal peptide" evidence="1">
    <location>
        <begin position="1"/>
        <end position="32"/>
    </location>
</feature>
<keyword evidence="1" id="KW-0732">Signal</keyword>